<reference evidence="3 4" key="1">
    <citation type="submission" date="2024-01" db="EMBL/GenBank/DDBJ databases">
        <title>The genome of the rayed Mediterranean limpet Patella caerulea (Linnaeus, 1758).</title>
        <authorList>
            <person name="Anh-Thu Weber A."/>
            <person name="Halstead-Nussloch G."/>
        </authorList>
    </citation>
    <scope>NUCLEOTIDE SEQUENCE [LARGE SCALE GENOMIC DNA]</scope>
    <source>
        <strain evidence="3">AATW-2023a</strain>
        <tissue evidence="3">Whole specimen</tissue>
    </source>
</reference>
<dbReference type="InterPro" id="IPR013320">
    <property type="entry name" value="ConA-like_dom_sf"/>
</dbReference>
<dbReference type="SMART" id="SM00137">
    <property type="entry name" value="MAM"/>
    <property type="match status" value="2"/>
</dbReference>
<accession>A0AAN8JPT7</accession>
<evidence type="ECO:0000259" key="2">
    <source>
        <dbReference type="PROSITE" id="PS50060"/>
    </source>
</evidence>
<protein>
    <recommendedName>
        <fullName evidence="2">MAM domain-containing protein</fullName>
    </recommendedName>
</protein>
<dbReference type="EMBL" id="JAZGQO010000008">
    <property type="protein sequence ID" value="KAK6178924.1"/>
    <property type="molecule type" value="Genomic_DNA"/>
</dbReference>
<dbReference type="PANTHER" id="PTHR23282:SF101">
    <property type="entry name" value="MAM DOMAIN-CONTAINING PROTEIN"/>
    <property type="match status" value="1"/>
</dbReference>
<dbReference type="PANTHER" id="PTHR23282">
    <property type="entry name" value="APICAL ENDOSOMAL GLYCOPROTEIN PRECURSOR"/>
    <property type="match status" value="1"/>
</dbReference>
<feature type="signal peptide" evidence="1">
    <location>
        <begin position="1"/>
        <end position="22"/>
    </location>
</feature>
<dbReference type="Proteomes" id="UP001347796">
    <property type="component" value="Unassembled WGS sequence"/>
</dbReference>
<dbReference type="Pfam" id="PF00629">
    <property type="entry name" value="MAM"/>
    <property type="match status" value="2"/>
</dbReference>
<dbReference type="CDD" id="cd06263">
    <property type="entry name" value="MAM"/>
    <property type="match status" value="2"/>
</dbReference>
<keyword evidence="4" id="KW-1185">Reference proteome</keyword>
<dbReference type="AlphaFoldDB" id="A0AAN8JPT7"/>
<dbReference type="SUPFAM" id="SSF49899">
    <property type="entry name" value="Concanavalin A-like lectins/glucanases"/>
    <property type="match status" value="2"/>
</dbReference>
<feature type="chain" id="PRO_5042913066" description="MAM domain-containing protein" evidence="1">
    <location>
        <begin position="23"/>
        <end position="362"/>
    </location>
</feature>
<gene>
    <name evidence="3" type="ORF">SNE40_011402</name>
</gene>
<dbReference type="InterPro" id="IPR000998">
    <property type="entry name" value="MAM_dom"/>
</dbReference>
<feature type="domain" description="MAM" evidence="2">
    <location>
        <begin position="200"/>
        <end position="359"/>
    </location>
</feature>
<organism evidence="3 4">
    <name type="scientific">Patella caerulea</name>
    <name type="common">Rayed Mediterranean limpet</name>
    <dbReference type="NCBI Taxonomy" id="87958"/>
    <lineage>
        <taxon>Eukaryota</taxon>
        <taxon>Metazoa</taxon>
        <taxon>Spiralia</taxon>
        <taxon>Lophotrochozoa</taxon>
        <taxon>Mollusca</taxon>
        <taxon>Gastropoda</taxon>
        <taxon>Patellogastropoda</taxon>
        <taxon>Patelloidea</taxon>
        <taxon>Patellidae</taxon>
        <taxon>Patella</taxon>
    </lineage>
</organism>
<dbReference type="PROSITE" id="PS50060">
    <property type="entry name" value="MAM_2"/>
    <property type="match status" value="2"/>
</dbReference>
<proteinExistence type="predicted"/>
<name>A0AAN8JPT7_PATCE</name>
<keyword evidence="1" id="KW-0732">Signal</keyword>
<feature type="domain" description="MAM" evidence="2">
    <location>
        <begin position="24"/>
        <end position="176"/>
    </location>
</feature>
<dbReference type="Gene3D" id="2.60.120.200">
    <property type="match status" value="2"/>
</dbReference>
<evidence type="ECO:0000313" key="3">
    <source>
        <dbReference type="EMBL" id="KAK6178924.1"/>
    </source>
</evidence>
<dbReference type="InterPro" id="IPR051560">
    <property type="entry name" value="MAM_domain-containing"/>
</dbReference>
<comment type="caution">
    <text evidence="3">The sequence shown here is derived from an EMBL/GenBank/DDBJ whole genome shotgun (WGS) entry which is preliminary data.</text>
</comment>
<evidence type="ECO:0000256" key="1">
    <source>
        <dbReference type="SAM" id="SignalP"/>
    </source>
</evidence>
<evidence type="ECO:0000313" key="4">
    <source>
        <dbReference type="Proteomes" id="UP001347796"/>
    </source>
</evidence>
<sequence>MNSTIVRGAVVILAALIGTTTSNVSCDFEHDFCDWYQSKTDNLDWARTNLKTPDKSSGPYHDHSSGNGFYAYLSGSIAGFPNATAELHSPILIVTTNVSFEIWYHMNGIGIGNLKIGLINTTINSKTILWEQRGRRGVEWQHIKINLPKGTYKLCISATARLHYGSDVAIDDIKITGSFGKITVPPPTTTQETIYDVNEIACNFDQSFCHWYQDTDDQFDWRRTSLNTPDRTSGPSADHTTGDSEGYYAYINGHEILQPNSVSRMISPKFMVNANCSVRVWYHMNGHGIGSLSINKVSDKRAAEVLFKVTGRQGPDWSEARLDLAPGIYKLAIEGTVNLHYGSDIAIDDISVIKHTKPNIVG</sequence>
<dbReference type="GO" id="GO:0016020">
    <property type="term" value="C:membrane"/>
    <property type="evidence" value="ECO:0007669"/>
    <property type="project" value="InterPro"/>
</dbReference>